<evidence type="ECO:0000256" key="9">
    <source>
        <dbReference type="ARBA" id="ARBA00023098"/>
    </source>
</evidence>
<keyword evidence="15" id="KW-1185">Reference proteome</keyword>
<keyword evidence="12 13" id="KW-0456">Lyase</keyword>
<dbReference type="Proteomes" id="UP001161247">
    <property type="component" value="Chromosome 5"/>
</dbReference>
<evidence type="ECO:0000256" key="13">
    <source>
        <dbReference type="RuleBase" id="RU363109"/>
    </source>
</evidence>
<evidence type="ECO:0000256" key="3">
    <source>
        <dbReference type="ARBA" id="ARBA00007811"/>
    </source>
</evidence>
<comment type="similarity">
    <text evidence="3 13">Belongs to the very long-chain fatty acids dehydratase HACD family.</text>
</comment>
<keyword evidence="8 13" id="KW-1133">Transmembrane helix</keyword>
<keyword evidence="9 13" id="KW-0443">Lipid metabolism</keyword>
<reference evidence="14" key="1">
    <citation type="submission" date="2023-03" db="EMBL/GenBank/DDBJ databases">
        <authorList>
            <person name="Julca I."/>
        </authorList>
    </citation>
    <scope>NUCLEOTIDE SEQUENCE</scope>
</reference>
<keyword evidence="5 13" id="KW-0444">Lipid biosynthesis</keyword>
<evidence type="ECO:0000256" key="6">
    <source>
        <dbReference type="ARBA" id="ARBA00022692"/>
    </source>
</evidence>
<keyword evidence="7 13" id="KW-0276">Fatty acid metabolism</keyword>
<evidence type="ECO:0000256" key="1">
    <source>
        <dbReference type="ARBA" id="ARBA00004141"/>
    </source>
</evidence>
<evidence type="ECO:0000256" key="5">
    <source>
        <dbReference type="ARBA" id="ARBA00022516"/>
    </source>
</evidence>
<keyword evidence="10 13" id="KW-0472">Membrane</keyword>
<feature type="transmembrane region" description="Helical" evidence="13">
    <location>
        <begin position="197"/>
        <end position="215"/>
    </location>
</feature>
<evidence type="ECO:0000256" key="10">
    <source>
        <dbReference type="ARBA" id="ARBA00023136"/>
    </source>
</evidence>
<dbReference type="AlphaFoldDB" id="A0AAV1DCI5"/>
<comment type="pathway">
    <text evidence="2 13">Lipid metabolism; fatty acid biosynthesis.</text>
</comment>
<feature type="transmembrane region" description="Helical" evidence="13">
    <location>
        <begin position="136"/>
        <end position="156"/>
    </location>
</feature>
<dbReference type="EMBL" id="OX459122">
    <property type="protein sequence ID" value="CAI9105303.1"/>
    <property type="molecule type" value="Genomic_DNA"/>
</dbReference>
<dbReference type="InterPro" id="IPR007482">
    <property type="entry name" value="Tyr_Pase-like_PTPLA"/>
</dbReference>
<keyword evidence="6 13" id="KW-0812">Transmembrane</keyword>
<dbReference type="PANTHER" id="PTHR11035:SF35">
    <property type="entry name" value="VERY-LONG-CHAIN (3R)-3-HYDROXYACYL-COA DEHYDRATASE"/>
    <property type="match status" value="1"/>
</dbReference>
<evidence type="ECO:0000313" key="14">
    <source>
        <dbReference type="EMBL" id="CAI9105303.1"/>
    </source>
</evidence>
<dbReference type="Pfam" id="PF04387">
    <property type="entry name" value="PTPLA"/>
    <property type="match status" value="1"/>
</dbReference>
<comment type="function">
    <text evidence="13">Catalyzes the third of the four reactions of the long-chain fatty acids elongation cycle. This endoplasmic reticulum-bound enzymatic process, allows the addition of two carbons to the chain of long- and very long-chain fatty acids/VLCFAs per cycle. This enzyme catalyzes the dehydration of the 3-hydroxyacyl-CoA intermediate into trans-2,3-enoyl-CoA, within each cycle of fatty acid elongation. Thereby, it participates to the production of VLCFAs of different chain lengths that are involved in multiple biological processes as precursors of membrane lipids and lipid mediators.</text>
</comment>
<dbReference type="GO" id="GO:0102158">
    <property type="term" value="F:very-long-chain (3R)-3-hydroxyacyl-CoA dehydratase activity"/>
    <property type="evidence" value="ECO:0007669"/>
    <property type="project" value="UniProtKB-EC"/>
</dbReference>
<keyword evidence="11 13" id="KW-0275">Fatty acid biosynthesis</keyword>
<dbReference type="EC" id="4.2.1.134" evidence="4 13"/>
<evidence type="ECO:0000256" key="11">
    <source>
        <dbReference type="ARBA" id="ARBA00023160"/>
    </source>
</evidence>
<evidence type="ECO:0000256" key="7">
    <source>
        <dbReference type="ARBA" id="ARBA00022832"/>
    </source>
</evidence>
<evidence type="ECO:0000256" key="4">
    <source>
        <dbReference type="ARBA" id="ARBA00013122"/>
    </source>
</evidence>
<evidence type="ECO:0000256" key="8">
    <source>
        <dbReference type="ARBA" id="ARBA00022989"/>
    </source>
</evidence>
<evidence type="ECO:0000256" key="12">
    <source>
        <dbReference type="ARBA" id="ARBA00023239"/>
    </source>
</evidence>
<sequence>MSTLLKLYLFAYNAVQAIGWALSLFRILSNSFSTHSVSGAYASAGELICFLQSLAFLEVVHGAIGIVPSGVLFPLMQWGGRTHFLLAIVRRIHEVQELPSVFITFVAWSLSEVIRYSHYAVNCFGHPPYWITYLRYTAFIILYPIGVAPGEIWLMYQALPLIKEKKLYADFFFGLPFGYYRFVSFTCPVAIQASFSLYIAPYISSCIISLFCYTCSLSCNCYQFVVPDSADLLSIFVAETVPAHVQAEIIKTWKTTEEEEKLKM</sequence>
<evidence type="ECO:0000256" key="2">
    <source>
        <dbReference type="ARBA" id="ARBA00005194"/>
    </source>
</evidence>
<dbReference type="GO" id="GO:0030497">
    <property type="term" value="P:fatty acid elongation"/>
    <property type="evidence" value="ECO:0007669"/>
    <property type="project" value="TreeGrafter"/>
</dbReference>
<protein>
    <recommendedName>
        <fullName evidence="4 13">Very-long-chain (3R)-3-hydroxyacyl-CoA dehydratase</fullName>
        <ecNumber evidence="4 13">4.2.1.134</ecNumber>
    </recommendedName>
</protein>
<keyword evidence="13" id="KW-0256">Endoplasmic reticulum</keyword>
<comment type="caution">
    <text evidence="13">Lacks conserved residue(s) required for the propagation of feature annotation.</text>
</comment>
<accession>A0AAV1DCI5</accession>
<gene>
    <name evidence="14" type="ORF">OLC1_LOCUS14034</name>
</gene>
<dbReference type="GO" id="GO:0005789">
    <property type="term" value="C:endoplasmic reticulum membrane"/>
    <property type="evidence" value="ECO:0007669"/>
    <property type="project" value="UniProtKB-SubCell"/>
</dbReference>
<proteinExistence type="inferred from homology"/>
<comment type="subcellular location">
    <subcellularLocation>
        <location evidence="13">Endoplasmic reticulum membrane</location>
        <topology evidence="13">Multi-pass membrane protein</topology>
    </subcellularLocation>
    <subcellularLocation>
        <location evidence="1">Membrane</location>
        <topology evidence="1">Multi-pass membrane protein</topology>
    </subcellularLocation>
</comment>
<dbReference type="GO" id="GO:0030148">
    <property type="term" value="P:sphingolipid biosynthetic process"/>
    <property type="evidence" value="ECO:0007669"/>
    <property type="project" value="TreeGrafter"/>
</dbReference>
<feature type="transmembrane region" description="Helical" evidence="13">
    <location>
        <begin position="7"/>
        <end position="28"/>
    </location>
</feature>
<organism evidence="14 15">
    <name type="scientific">Oldenlandia corymbosa var. corymbosa</name>
    <dbReference type="NCBI Taxonomy" id="529605"/>
    <lineage>
        <taxon>Eukaryota</taxon>
        <taxon>Viridiplantae</taxon>
        <taxon>Streptophyta</taxon>
        <taxon>Embryophyta</taxon>
        <taxon>Tracheophyta</taxon>
        <taxon>Spermatophyta</taxon>
        <taxon>Magnoliopsida</taxon>
        <taxon>eudicotyledons</taxon>
        <taxon>Gunneridae</taxon>
        <taxon>Pentapetalae</taxon>
        <taxon>asterids</taxon>
        <taxon>lamiids</taxon>
        <taxon>Gentianales</taxon>
        <taxon>Rubiaceae</taxon>
        <taxon>Rubioideae</taxon>
        <taxon>Spermacoceae</taxon>
        <taxon>Hedyotis-Oldenlandia complex</taxon>
        <taxon>Oldenlandia</taxon>
    </lineage>
</organism>
<evidence type="ECO:0000313" key="15">
    <source>
        <dbReference type="Proteomes" id="UP001161247"/>
    </source>
</evidence>
<dbReference type="PANTHER" id="PTHR11035">
    <property type="entry name" value="VERY-LONG-CHAIN (3R)-3-HYDROXYACYL-COA DEHYDRATASE"/>
    <property type="match status" value="1"/>
</dbReference>
<feature type="transmembrane region" description="Helical" evidence="13">
    <location>
        <begin position="54"/>
        <end position="76"/>
    </location>
</feature>
<dbReference type="GO" id="GO:0042761">
    <property type="term" value="P:very long-chain fatty acid biosynthetic process"/>
    <property type="evidence" value="ECO:0007669"/>
    <property type="project" value="TreeGrafter"/>
</dbReference>
<name>A0AAV1DCI5_OLDCO</name>
<comment type="catalytic activity">
    <reaction evidence="13">
        <text>a very-long-chain (3R)-3-hydroxyacyl-CoA = a very-long-chain (2E)-enoyl-CoA + H2O</text>
        <dbReference type="Rhea" id="RHEA:45812"/>
        <dbReference type="ChEBI" id="CHEBI:15377"/>
        <dbReference type="ChEBI" id="CHEBI:83728"/>
        <dbReference type="ChEBI" id="CHEBI:85440"/>
        <dbReference type="EC" id="4.2.1.134"/>
    </reaction>
</comment>